<feature type="domain" description="NOL9 N-terminal" evidence="2">
    <location>
        <begin position="139"/>
        <end position="270"/>
    </location>
</feature>
<reference evidence="3" key="1">
    <citation type="journal article" date="2004" name="Nature">
        <title>Genome duplication in the teleost fish Tetraodon nigroviridis reveals the early vertebrate proto-karyotype.</title>
        <authorList>
            <person name="Jaillon O."/>
            <person name="Aury J.-M."/>
            <person name="Brunet F."/>
            <person name="Petit J.-L."/>
            <person name="Stange-Thomann N."/>
            <person name="Mauceli E."/>
            <person name="Bouneau L."/>
            <person name="Fischer C."/>
            <person name="Ozouf-Costaz C."/>
            <person name="Bernot A."/>
            <person name="Nicaud S."/>
            <person name="Jaffe D."/>
            <person name="Fisher S."/>
            <person name="Lutfalla G."/>
            <person name="Dossat C."/>
            <person name="Segurens B."/>
            <person name="Dasilva C."/>
            <person name="Salanoubat M."/>
            <person name="Levy M."/>
            <person name="Boudet N."/>
            <person name="Castellano S."/>
            <person name="Anthouard V."/>
            <person name="Jubin C."/>
            <person name="Castelli V."/>
            <person name="Katinka M."/>
            <person name="Vacherie B."/>
            <person name="Biemont C."/>
            <person name="Skalli Z."/>
            <person name="Cattolico L."/>
            <person name="Poulain J."/>
            <person name="De Berardinis V."/>
            <person name="Cruaud C."/>
            <person name="Duprat S."/>
            <person name="Brottier P."/>
            <person name="Coutanceau J.-P."/>
            <person name="Gouzy J."/>
            <person name="Parra G."/>
            <person name="Lardier G."/>
            <person name="Chapple C."/>
            <person name="McKernan K.J."/>
            <person name="McEwan P."/>
            <person name="Bosak S."/>
            <person name="Kellis M."/>
            <person name="Volff J.-N."/>
            <person name="Guigo R."/>
            <person name="Zody M.C."/>
            <person name="Mesirov J."/>
            <person name="Lindblad-Toh K."/>
            <person name="Birren B."/>
            <person name="Nusbaum C."/>
            <person name="Kahn D."/>
            <person name="Robinson-Rechavi M."/>
            <person name="Laudet V."/>
            <person name="Schachter V."/>
            <person name="Quetier F."/>
            <person name="Saurin W."/>
            <person name="Scarpelli C."/>
            <person name="Wincker P."/>
            <person name="Lander E.S."/>
            <person name="Weissenbach J."/>
            <person name="Roest Crollius H."/>
        </authorList>
    </citation>
    <scope>NUCLEOTIDE SEQUENCE [LARGE SCALE GENOMIC DNA]</scope>
</reference>
<dbReference type="EMBL" id="CAAE01014729">
    <property type="protein sequence ID" value="CAG03853.1"/>
    <property type="molecule type" value="Genomic_DNA"/>
</dbReference>
<evidence type="ECO:0000259" key="2">
    <source>
        <dbReference type="Pfam" id="PF24419"/>
    </source>
</evidence>
<sequence length="345" mass="38666">MKVKKSAKVKEHTRSQKWKDVKGKRCRIPITSSELNSTPVMIKMIKEHQISVKKKPKVKRLKKKAKSAAESKKSSHQTEPKKPQSQTNGNSALAVESAPDDIEEWREYSQSVQMNKAEMSSAPEEIRPGRLEGESLHHSAERDDRKNHAVLVMQKDQTLCFRGKCFLTCLYGRVEVMGFTIEEGQESYPLFSPASHCPLTVRTLETLGHSRDPRMAAARILEKYLPTAPRKKLLKQMLPTSSIILLEPMETQLTRFLSSFPDLSELFSPPASELMSAVFDTPLNGLGVIPLVSSVEGLSMSKSYREALNALVSACRGERHGDASHIIVSQRSSSWLSTESHLKNQ</sequence>
<proteinExistence type="predicted"/>
<feature type="region of interest" description="Disordered" evidence="1">
    <location>
        <begin position="46"/>
        <end position="128"/>
    </location>
</feature>
<organism evidence="3">
    <name type="scientific">Tetraodon nigroviridis</name>
    <name type="common">Spotted green pufferfish</name>
    <name type="synonym">Chelonodon nigroviridis</name>
    <dbReference type="NCBI Taxonomy" id="99883"/>
    <lineage>
        <taxon>Eukaryota</taxon>
        <taxon>Metazoa</taxon>
        <taxon>Chordata</taxon>
        <taxon>Craniata</taxon>
        <taxon>Vertebrata</taxon>
        <taxon>Euteleostomi</taxon>
        <taxon>Actinopterygii</taxon>
        <taxon>Neopterygii</taxon>
        <taxon>Teleostei</taxon>
        <taxon>Neoteleostei</taxon>
        <taxon>Acanthomorphata</taxon>
        <taxon>Eupercaria</taxon>
        <taxon>Tetraodontiformes</taxon>
        <taxon>Tetradontoidea</taxon>
        <taxon>Tetraodontidae</taxon>
        <taxon>Tetraodon</taxon>
    </lineage>
</organism>
<protein>
    <submittedName>
        <fullName evidence="3">(spotted green pufferfish) hypothetical protein</fullName>
    </submittedName>
</protein>
<evidence type="ECO:0000313" key="3">
    <source>
        <dbReference type="EMBL" id="CAG03853.1"/>
    </source>
</evidence>
<dbReference type="OrthoDB" id="2405412at2759"/>
<feature type="compositionally biased region" description="Basic and acidic residues" evidence="1">
    <location>
        <begin position="67"/>
        <end position="82"/>
    </location>
</feature>
<gene>
    <name evidence="3" type="ORF">GSTENG00023406001</name>
</gene>
<name>Q4S679_TETNG</name>
<dbReference type="Pfam" id="PF24419">
    <property type="entry name" value="Cupin_NOL9"/>
    <property type="match status" value="1"/>
</dbReference>
<dbReference type="InterPro" id="IPR057573">
    <property type="entry name" value="NOL9_N"/>
</dbReference>
<evidence type="ECO:0000256" key="1">
    <source>
        <dbReference type="SAM" id="MobiDB-lite"/>
    </source>
</evidence>
<reference evidence="3" key="2">
    <citation type="submission" date="2004-02" db="EMBL/GenBank/DDBJ databases">
        <authorList>
            <consortium name="Genoscope"/>
            <consortium name="Whitehead Institute Centre for Genome Research"/>
        </authorList>
    </citation>
    <scope>NUCLEOTIDE SEQUENCE</scope>
</reference>
<dbReference type="AlphaFoldDB" id="Q4S679"/>
<accession>Q4S679</accession>
<feature type="region of interest" description="Disordered" evidence="1">
    <location>
        <begin position="1"/>
        <end position="25"/>
    </location>
</feature>
<comment type="caution">
    <text evidence="3">The sequence shown here is derived from an EMBL/GenBank/DDBJ whole genome shotgun (WGS) entry which is preliminary data.</text>
</comment>
<feature type="compositionally biased region" description="Basic and acidic residues" evidence="1">
    <location>
        <begin position="8"/>
        <end position="23"/>
    </location>
</feature>
<dbReference type="KEGG" id="tng:GSTEN00023406G001"/>
<feature type="compositionally biased region" description="Basic residues" evidence="1">
    <location>
        <begin position="51"/>
        <end position="66"/>
    </location>
</feature>